<dbReference type="AlphaFoldDB" id="A0A0R3U253"/>
<name>A0A0R3U253_MESCO</name>
<reference evidence="2 3" key="2">
    <citation type="submission" date="2018-10" db="EMBL/GenBank/DDBJ databases">
        <authorList>
            <consortium name="Pathogen Informatics"/>
        </authorList>
    </citation>
    <scope>NUCLEOTIDE SEQUENCE [LARGE SCALE GENOMIC DNA]</scope>
</reference>
<gene>
    <name evidence="2" type="ORF">MCOS_LOCUS509</name>
</gene>
<dbReference type="WBParaSite" id="MCOS_0000050801-mRNA-1">
    <property type="protein sequence ID" value="MCOS_0000050801-mRNA-1"/>
    <property type="gene ID" value="MCOS_0000050801"/>
</dbReference>
<evidence type="ECO:0000313" key="2">
    <source>
        <dbReference type="EMBL" id="VDD74506.1"/>
    </source>
</evidence>
<dbReference type="Proteomes" id="UP000267029">
    <property type="component" value="Unassembled WGS sequence"/>
</dbReference>
<feature type="region of interest" description="Disordered" evidence="1">
    <location>
        <begin position="68"/>
        <end position="87"/>
    </location>
</feature>
<evidence type="ECO:0000256" key="1">
    <source>
        <dbReference type="SAM" id="MobiDB-lite"/>
    </source>
</evidence>
<dbReference type="EMBL" id="UXSR01000045">
    <property type="protein sequence ID" value="VDD74506.1"/>
    <property type="molecule type" value="Genomic_DNA"/>
</dbReference>
<protein>
    <submittedName>
        <fullName evidence="2 4">Uncharacterized protein</fullName>
    </submittedName>
</protein>
<evidence type="ECO:0000313" key="3">
    <source>
        <dbReference type="Proteomes" id="UP000267029"/>
    </source>
</evidence>
<sequence>MGIPARPPEDDDDEETTRLSGHDLTRCVAVRGRTCRLLVSAARINGERKLEPWRFRTALRDPRGVEYQFPPEHRSEGNSSCTALLDSTKRHPYSSSIYLPPDSL</sequence>
<keyword evidence="3" id="KW-1185">Reference proteome</keyword>
<proteinExistence type="predicted"/>
<reference evidence="4" key="1">
    <citation type="submission" date="2017-02" db="UniProtKB">
        <authorList>
            <consortium name="WormBaseParasite"/>
        </authorList>
    </citation>
    <scope>IDENTIFICATION</scope>
</reference>
<feature type="region of interest" description="Disordered" evidence="1">
    <location>
        <begin position="1"/>
        <end position="21"/>
    </location>
</feature>
<accession>A0A0R3U253</accession>
<organism evidence="4">
    <name type="scientific">Mesocestoides corti</name>
    <name type="common">Flatworm</name>
    <dbReference type="NCBI Taxonomy" id="53468"/>
    <lineage>
        <taxon>Eukaryota</taxon>
        <taxon>Metazoa</taxon>
        <taxon>Spiralia</taxon>
        <taxon>Lophotrochozoa</taxon>
        <taxon>Platyhelminthes</taxon>
        <taxon>Cestoda</taxon>
        <taxon>Eucestoda</taxon>
        <taxon>Cyclophyllidea</taxon>
        <taxon>Mesocestoididae</taxon>
        <taxon>Mesocestoides</taxon>
    </lineage>
</organism>
<evidence type="ECO:0000313" key="4">
    <source>
        <dbReference type="WBParaSite" id="MCOS_0000050801-mRNA-1"/>
    </source>
</evidence>